<proteinExistence type="predicted"/>
<dbReference type="PANTHER" id="PTHR45710">
    <property type="entry name" value="C-TYPE LECTIN DOMAIN-CONTAINING PROTEIN 180"/>
    <property type="match status" value="1"/>
</dbReference>
<dbReference type="SMART" id="SM00034">
    <property type="entry name" value="CLECT"/>
    <property type="match status" value="1"/>
</dbReference>
<dbReference type="InterPro" id="IPR016186">
    <property type="entry name" value="C-type_lectin-like/link_sf"/>
</dbReference>
<evidence type="ECO:0000313" key="4">
    <source>
        <dbReference type="EMBL" id="EMP41808.1"/>
    </source>
</evidence>
<dbReference type="GO" id="GO:0030246">
    <property type="term" value="F:carbohydrate binding"/>
    <property type="evidence" value="ECO:0007669"/>
    <property type="project" value="UniProtKB-KW"/>
</dbReference>
<dbReference type="PANTHER" id="PTHR45710:SF35">
    <property type="entry name" value="C-TYPE LECTIN DOMAIN FAMILY 2 MEMBER D"/>
    <property type="match status" value="1"/>
</dbReference>
<dbReference type="CDD" id="cd03593">
    <property type="entry name" value="CLECT_NK_receptors_like"/>
    <property type="match status" value="1"/>
</dbReference>
<dbReference type="InterPro" id="IPR001304">
    <property type="entry name" value="C-type_lectin-like"/>
</dbReference>
<comment type="subcellular location">
    <subcellularLocation>
        <location evidence="1">Cell membrane</location>
        <topology evidence="1">Single-pass type II membrane protein</topology>
    </subcellularLocation>
</comment>
<dbReference type="Proteomes" id="UP000031443">
    <property type="component" value="Unassembled WGS sequence"/>
</dbReference>
<accession>M7CAV5</accession>
<dbReference type="PROSITE" id="PS50041">
    <property type="entry name" value="C_TYPE_LECTIN_2"/>
    <property type="match status" value="1"/>
</dbReference>
<dbReference type="Pfam" id="PF00059">
    <property type="entry name" value="Lectin_C"/>
    <property type="match status" value="1"/>
</dbReference>
<feature type="non-terminal residue" evidence="4">
    <location>
        <position position="1"/>
    </location>
</feature>
<sequence length="99" mass="11411">FLVEKSKPSPPCPPAASWCLNGWFRSQGKCYYFSKAEGNWTYSQNNCSSHAASLAGIDNLQELDFMLRYKGRLETWIGLTREEEDKPWKWVNGTPFNDL</sequence>
<evidence type="ECO:0000313" key="5">
    <source>
        <dbReference type="Proteomes" id="UP000031443"/>
    </source>
</evidence>
<keyword evidence="5" id="KW-1185">Reference proteome</keyword>
<keyword evidence="2 4" id="KW-0430">Lectin</keyword>
<dbReference type="GO" id="GO:0005886">
    <property type="term" value="C:plasma membrane"/>
    <property type="evidence" value="ECO:0007669"/>
    <property type="project" value="UniProtKB-SubCell"/>
</dbReference>
<dbReference type="Gene3D" id="3.10.100.10">
    <property type="entry name" value="Mannose-Binding Protein A, subunit A"/>
    <property type="match status" value="1"/>
</dbReference>
<gene>
    <name evidence="4" type="ORF">UY3_00937</name>
</gene>
<reference evidence="5" key="1">
    <citation type="journal article" date="2013" name="Nat. Genet.">
        <title>The draft genomes of soft-shell turtle and green sea turtle yield insights into the development and evolution of the turtle-specific body plan.</title>
        <authorList>
            <person name="Wang Z."/>
            <person name="Pascual-Anaya J."/>
            <person name="Zadissa A."/>
            <person name="Li W."/>
            <person name="Niimura Y."/>
            <person name="Huang Z."/>
            <person name="Li C."/>
            <person name="White S."/>
            <person name="Xiong Z."/>
            <person name="Fang D."/>
            <person name="Wang B."/>
            <person name="Ming Y."/>
            <person name="Chen Y."/>
            <person name="Zheng Y."/>
            <person name="Kuraku S."/>
            <person name="Pignatelli M."/>
            <person name="Herrero J."/>
            <person name="Beal K."/>
            <person name="Nozawa M."/>
            <person name="Li Q."/>
            <person name="Wang J."/>
            <person name="Zhang H."/>
            <person name="Yu L."/>
            <person name="Shigenobu S."/>
            <person name="Wang J."/>
            <person name="Liu J."/>
            <person name="Flicek P."/>
            <person name="Searle S."/>
            <person name="Wang J."/>
            <person name="Kuratani S."/>
            <person name="Yin Y."/>
            <person name="Aken B."/>
            <person name="Zhang G."/>
            <person name="Irie N."/>
        </authorList>
    </citation>
    <scope>NUCLEOTIDE SEQUENCE [LARGE SCALE GENOMIC DNA]</scope>
</reference>
<dbReference type="InterPro" id="IPR033992">
    <property type="entry name" value="NKR-like_CTLD"/>
</dbReference>
<dbReference type="AlphaFoldDB" id="M7CAV5"/>
<evidence type="ECO:0000259" key="3">
    <source>
        <dbReference type="PROSITE" id="PS50041"/>
    </source>
</evidence>
<evidence type="ECO:0000256" key="2">
    <source>
        <dbReference type="ARBA" id="ARBA00022734"/>
    </source>
</evidence>
<dbReference type="EMBL" id="KB482742">
    <property type="protein sequence ID" value="EMP41808.1"/>
    <property type="molecule type" value="Genomic_DNA"/>
</dbReference>
<protein>
    <submittedName>
        <fullName evidence="4">C-type lectin domain family 2 member E</fullName>
    </submittedName>
</protein>
<dbReference type="InterPro" id="IPR050828">
    <property type="entry name" value="C-type_lectin/matrix_domain"/>
</dbReference>
<organism evidence="4 5">
    <name type="scientific">Chelonia mydas</name>
    <name type="common">Green sea-turtle</name>
    <name type="synonym">Chelonia agassizi</name>
    <dbReference type="NCBI Taxonomy" id="8469"/>
    <lineage>
        <taxon>Eukaryota</taxon>
        <taxon>Metazoa</taxon>
        <taxon>Chordata</taxon>
        <taxon>Craniata</taxon>
        <taxon>Vertebrata</taxon>
        <taxon>Euteleostomi</taxon>
        <taxon>Archelosauria</taxon>
        <taxon>Testudinata</taxon>
        <taxon>Testudines</taxon>
        <taxon>Cryptodira</taxon>
        <taxon>Durocryptodira</taxon>
        <taxon>Americhelydia</taxon>
        <taxon>Chelonioidea</taxon>
        <taxon>Cheloniidae</taxon>
        <taxon>Chelonia</taxon>
    </lineage>
</organism>
<dbReference type="SUPFAM" id="SSF56436">
    <property type="entry name" value="C-type lectin-like"/>
    <property type="match status" value="1"/>
</dbReference>
<dbReference type="InterPro" id="IPR016187">
    <property type="entry name" value="CTDL_fold"/>
</dbReference>
<feature type="domain" description="C-type lectin" evidence="3">
    <location>
        <begin position="26"/>
        <end position="97"/>
    </location>
</feature>
<name>M7CAV5_CHEMY</name>
<evidence type="ECO:0000256" key="1">
    <source>
        <dbReference type="ARBA" id="ARBA00004401"/>
    </source>
</evidence>